<dbReference type="InterPro" id="IPR051010">
    <property type="entry name" value="BCAA_transport"/>
</dbReference>
<name>A0A1F6M281_9BACT</name>
<accession>A0A1F6M281</accession>
<dbReference type="Pfam" id="PF13458">
    <property type="entry name" value="Peripla_BP_6"/>
    <property type="match status" value="1"/>
</dbReference>
<keyword evidence="4" id="KW-0029">Amino-acid transport</keyword>
<dbReference type="EMBL" id="MFPX01000030">
    <property type="protein sequence ID" value="OGH65737.1"/>
    <property type="molecule type" value="Genomic_DNA"/>
</dbReference>
<protein>
    <recommendedName>
        <fullName evidence="5">Leucine-binding protein domain-containing protein</fullName>
    </recommendedName>
</protein>
<dbReference type="Gene3D" id="3.40.50.2300">
    <property type="match status" value="2"/>
</dbReference>
<comment type="caution">
    <text evidence="6">The sequence shown here is derived from an EMBL/GenBank/DDBJ whole genome shotgun (WGS) entry which is preliminary data.</text>
</comment>
<dbReference type="InterPro" id="IPR028081">
    <property type="entry name" value="Leu-bd"/>
</dbReference>
<dbReference type="PANTHER" id="PTHR30483">
    <property type="entry name" value="LEUCINE-SPECIFIC-BINDING PROTEIN"/>
    <property type="match status" value="1"/>
</dbReference>
<dbReference type="PRINTS" id="PR00337">
    <property type="entry name" value="LEUILEVALBP"/>
</dbReference>
<keyword evidence="2" id="KW-0813">Transport</keyword>
<proteinExistence type="inferred from homology"/>
<dbReference type="AlphaFoldDB" id="A0A1F6M281"/>
<comment type="similarity">
    <text evidence="1">Belongs to the leucine-binding protein family.</text>
</comment>
<evidence type="ECO:0000256" key="4">
    <source>
        <dbReference type="ARBA" id="ARBA00022970"/>
    </source>
</evidence>
<evidence type="ECO:0000256" key="3">
    <source>
        <dbReference type="ARBA" id="ARBA00022729"/>
    </source>
</evidence>
<dbReference type="Proteomes" id="UP000178742">
    <property type="component" value="Unassembled WGS sequence"/>
</dbReference>
<organism evidence="6 7">
    <name type="scientific">Candidatus Magasanikbacteria bacterium RIFCSPHIGHO2_02_FULL_41_13</name>
    <dbReference type="NCBI Taxonomy" id="1798676"/>
    <lineage>
        <taxon>Bacteria</taxon>
        <taxon>Candidatus Magasanikiibacteriota</taxon>
    </lineage>
</organism>
<reference evidence="6 7" key="1">
    <citation type="journal article" date="2016" name="Nat. Commun.">
        <title>Thousands of microbial genomes shed light on interconnected biogeochemical processes in an aquifer system.</title>
        <authorList>
            <person name="Anantharaman K."/>
            <person name="Brown C.T."/>
            <person name="Hug L.A."/>
            <person name="Sharon I."/>
            <person name="Castelle C.J."/>
            <person name="Probst A.J."/>
            <person name="Thomas B.C."/>
            <person name="Singh A."/>
            <person name="Wilkins M.J."/>
            <person name="Karaoz U."/>
            <person name="Brodie E.L."/>
            <person name="Williams K.H."/>
            <person name="Hubbard S.S."/>
            <person name="Banfield J.F."/>
        </authorList>
    </citation>
    <scope>NUCLEOTIDE SEQUENCE [LARGE SCALE GENOMIC DNA]</scope>
</reference>
<gene>
    <name evidence="6" type="ORF">A3B90_01945</name>
</gene>
<evidence type="ECO:0000313" key="6">
    <source>
        <dbReference type="EMBL" id="OGH65737.1"/>
    </source>
</evidence>
<evidence type="ECO:0000256" key="2">
    <source>
        <dbReference type="ARBA" id="ARBA00022448"/>
    </source>
</evidence>
<dbReference type="SUPFAM" id="SSF53822">
    <property type="entry name" value="Periplasmic binding protein-like I"/>
    <property type="match status" value="1"/>
</dbReference>
<evidence type="ECO:0000256" key="1">
    <source>
        <dbReference type="ARBA" id="ARBA00010062"/>
    </source>
</evidence>
<dbReference type="GO" id="GO:0006865">
    <property type="term" value="P:amino acid transport"/>
    <property type="evidence" value="ECO:0007669"/>
    <property type="project" value="UniProtKB-KW"/>
</dbReference>
<keyword evidence="3" id="KW-0732">Signal</keyword>
<evidence type="ECO:0000259" key="5">
    <source>
        <dbReference type="Pfam" id="PF13458"/>
    </source>
</evidence>
<dbReference type="InterPro" id="IPR000709">
    <property type="entry name" value="Leu_Ile_Val-bd"/>
</dbReference>
<evidence type="ECO:0000313" key="7">
    <source>
        <dbReference type="Proteomes" id="UP000178742"/>
    </source>
</evidence>
<dbReference type="STRING" id="1798676.A3B90_01945"/>
<feature type="domain" description="Leucine-binding protein" evidence="5">
    <location>
        <begin position="36"/>
        <end position="372"/>
    </location>
</feature>
<dbReference type="InterPro" id="IPR028082">
    <property type="entry name" value="Peripla_BP_I"/>
</dbReference>
<dbReference type="PANTHER" id="PTHR30483:SF6">
    <property type="entry name" value="PERIPLASMIC BINDING PROTEIN OF ABC TRANSPORTER FOR NATURAL AMINO ACIDS"/>
    <property type="match status" value="1"/>
</dbReference>
<sequence>MSKNKVFGIITLIVLVVGAGFLLSRDNSTTPANKEPIVLGALYPLTGGLASFGEASQKSALLAMEEINQGGGVVGRPLQIDFQDHQCNPKTALTIYTQLHDVKNIRVFTSAACTGTVLTLAPLLKDSTLLTATLSGDKVTGVSPNVFRNWASDGLEAKLFAEEIKKNGYKSVAVIYEQTDYAKGLKDVLEKQLLGTDIKIVSEGFASDAADVRTQLTKLSAEKSELWFLSPQTAITGDKILKEMQELNIKPQVLFVNDALSKSTDLVTNYKTFLEGAITGDFVFAKSEKIDTFLKKYQERYGVECKVKNICATAYDNIYMLKAAIEKNGYSGEAVMNYLKTVKFDGVSGMVSFDEKNDRSGAAYSLFTIKDGKTVLK</sequence>